<keyword evidence="6" id="KW-1185">Reference proteome</keyword>
<dbReference type="PANTHER" id="PTHR45526:SF1">
    <property type="entry name" value="TRANSCRIPTIONAL REGULATORY PROTEIN DCUR-RELATED"/>
    <property type="match status" value="1"/>
</dbReference>
<dbReference type="SUPFAM" id="SSF46785">
    <property type="entry name" value="Winged helix' DNA-binding domain"/>
    <property type="match status" value="1"/>
</dbReference>
<evidence type="ECO:0000313" key="6">
    <source>
        <dbReference type="Proteomes" id="UP000606889"/>
    </source>
</evidence>
<reference evidence="5 6" key="1">
    <citation type="submission" date="2020-08" db="EMBL/GenBank/DDBJ databases">
        <title>Genome public.</title>
        <authorList>
            <person name="Liu C."/>
            <person name="Sun Q."/>
        </authorList>
    </citation>
    <scope>NUCLEOTIDE SEQUENCE [LARGE SCALE GENOMIC DNA]</scope>
    <source>
        <strain evidence="5 6">NSJ-35</strain>
    </source>
</reference>
<evidence type="ECO:0000256" key="2">
    <source>
        <dbReference type="ARBA" id="ARBA00024867"/>
    </source>
</evidence>
<dbReference type="SMART" id="SM00448">
    <property type="entry name" value="REC"/>
    <property type="match status" value="1"/>
</dbReference>
<evidence type="ECO:0000259" key="4">
    <source>
        <dbReference type="PROSITE" id="PS50110"/>
    </source>
</evidence>
<evidence type="ECO:0000313" key="5">
    <source>
        <dbReference type="EMBL" id="MBC5648079.1"/>
    </source>
</evidence>
<dbReference type="EMBL" id="JACOON010000003">
    <property type="protein sequence ID" value="MBC5648079.1"/>
    <property type="molecule type" value="Genomic_DNA"/>
</dbReference>
<protein>
    <recommendedName>
        <fullName evidence="1">Stage 0 sporulation protein A homolog</fullName>
    </recommendedName>
</protein>
<dbReference type="InterPro" id="IPR051271">
    <property type="entry name" value="2C-system_Tx_regulators"/>
</dbReference>
<dbReference type="Proteomes" id="UP000606889">
    <property type="component" value="Unassembled WGS sequence"/>
</dbReference>
<dbReference type="InterPro" id="IPR001789">
    <property type="entry name" value="Sig_transdc_resp-reg_receiver"/>
</dbReference>
<dbReference type="PROSITE" id="PS50110">
    <property type="entry name" value="RESPONSE_REGULATORY"/>
    <property type="match status" value="1"/>
</dbReference>
<dbReference type="InterPro" id="IPR011006">
    <property type="entry name" value="CheY-like_superfamily"/>
</dbReference>
<dbReference type="InterPro" id="IPR005471">
    <property type="entry name" value="Tscrpt_reg_IclR_N"/>
</dbReference>
<evidence type="ECO:0000256" key="1">
    <source>
        <dbReference type="ARBA" id="ARBA00018672"/>
    </source>
</evidence>
<comment type="function">
    <text evidence="2">May play the central regulatory role in sporulation. It may be an element of the effector pathway responsible for the activation of sporulation genes in response to nutritional stress. Spo0A may act in concert with spo0H (a sigma factor) to control the expression of some genes that are critical to the sporulation process.</text>
</comment>
<dbReference type="InterPro" id="IPR036390">
    <property type="entry name" value="WH_DNA-bd_sf"/>
</dbReference>
<dbReference type="Pfam" id="PF09339">
    <property type="entry name" value="HTH_IclR"/>
    <property type="match status" value="1"/>
</dbReference>
<comment type="caution">
    <text evidence="5">The sequence shown here is derived from an EMBL/GenBank/DDBJ whole genome shotgun (WGS) entry which is preliminary data.</text>
</comment>
<comment type="caution">
    <text evidence="3">Lacks conserved residue(s) required for the propagation of feature annotation.</text>
</comment>
<dbReference type="Pfam" id="PF00072">
    <property type="entry name" value="Response_reg"/>
    <property type="match status" value="1"/>
</dbReference>
<name>A0ABR7EG08_9FIRM</name>
<accession>A0ABR7EG08</accession>
<organism evidence="5 6">
    <name type="scientific">Christensenella tenuis</name>
    <dbReference type="NCBI Taxonomy" id="2763033"/>
    <lineage>
        <taxon>Bacteria</taxon>
        <taxon>Bacillati</taxon>
        <taxon>Bacillota</taxon>
        <taxon>Clostridia</taxon>
        <taxon>Christensenellales</taxon>
        <taxon>Christensenellaceae</taxon>
        <taxon>Christensenella</taxon>
    </lineage>
</organism>
<dbReference type="Gene3D" id="3.40.50.2300">
    <property type="match status" value="1"/>
</dbReference>
<feature type="domain" description="Response regulatory" evidence="4">
    <location>
        <begin position="20"/>
        <end position="136"/>
    </location>
</feature>
<gene>
    <name evidence="5" type="ORF">H8S18_06990</name>
</gene>
<dbReference type="InterPro" id="IPR036388">
    <property type="entry name" value="WH-like_DNA-bd_sf"/>
</dbReference>
<dbReference type="PANTHER" id="PTHR45526">
    <property type="entry name" value="TRANSCRIPTIONAL REGULATORY PROTEIN DPIA"/>
    <property type="match status" value="1"/>
</dbReference>
<sequence>MVDTVWGIFYNCDMETEQFRVVIVDDDPMVLYISREYMERDPRFVVVGEFTDGREAFRFFCENAVDLVLLELRMPGYSGEELMKDLLENDIPADIIPVTAERNGERMGRAFRLGAADYLMKPFTYERFCECLGRYAERMRIAAGLKTADQETVDHLLHMPQVHAAPAEGGGQERRVLDCFRKAPECRFTVKEIAETLGLSAVTARRYLKRLADAGRIVSDIDYNTGGHPRILYKLP</sequence>
<evidence type="ECO:0000256" key="3">
    <source>
        <dbReference type="PROSITE-ProRule" id="PRU00169"/>
    </source>
</evidence>
<dbReference type="SUPFAM" id="SSF52172">
    <property type="entry name" value="CheY-like"/>
    <property type="match status" value="1"/>
</dbReference>
<dbReference type="Gene3D" id="1.10.10.10">
    <property type="entry name" value="Winged helix-like DNA-binding domain superfamily/Winged helix DNA-binding domain"/>
    <property type="match status" value="1"/>
</dbReference>
<dbReference type="RefSeq" id="WP_186857598.1">
    <property type="nucleotide sequence ID" value="NZ_JACOON010000003.1"/>
</dbReference>
<proteinExistence type="predicted"/>